<dbReference type="PANTHER" id="PTHR34980:SF2">
    <property type="entry name" value="INNER MEMBRANE PROTEIN YHAH-RELATED"/>
    <property type="match status" value="1"/>
</dbReference>
<gene>
    <name evidence="2" type="ORF">C799_03176</name>
</gene>
<sequence>MNWYLRIIREHYADFGGRARRKEYWMFTLVNMGIMVLLGIIGTLIKLPWISMVYGLGVLLPSLAVSVRRLHDRGKSGWMLLISLVPVAGGIYLLYLFCLDGEKKLNAWGANPKF</sequence>
<dbReference type="GO" id="GO:0005886">
    <property type="term" value="C:plasma membrane"/>
    <property type="evidence" value="ECO:0007669"/>
    <property type="project" value="TreeGrafter"/>
</dbReference>
<feature type="transmembrane region" description="Helical" evidence="1">
    <location>
        <begin position="24"/>
        <end position="41"/>
    </location>
</feature>
<protein>
    <recommendedName>
        <fullName evidence="4">Inner membrane protein yhaI</fullName>
    </recommendedName>
</protein>
<dbReference type="PATRIC" id="fig|1235785.3.peg.3203"/>
<organism evidence="2 3">
    <name type="scientific">Bacteroides thetaiotaomicron dnLKV9</name>
    <dbReference type="NCBI Taxonomy" id="1235785"/>
    <lineage>
        <taxon>Bacteria</taxon>
        <taxon>Pseudomonadati</taxon>
        <taxon>Bacteroidota</taxon>
        <taxon>Bacteroidia</taxon>
        <taxon>Bacteroidales</taxon>
        <taxon>Bacteroidaceae</taxon>
        <taxon>Bacteroides</taxon>
    </lineage>
</organism>
<evidence type="ECO:0000256" key="1">
    <source>
        <dbReference type="SAM" id="Phobius"/>
    </source>
</evidence>
<dbReference type="EMBL" id="ASSM01000010">
    <property type="protein sequence ID" value="EOR99296.1"/>
    <property type="molecule type" value="Genomic_DNA"/>
</dbReference>
<keyword evidence="1" id="KW-0812">Transmembrane</keyword>
<dbReference type="PANTHER" id="PTHR34980">
    <property type="entry name" value="INNER MEMBRANE PROTEIN-RELATED-RELATED"/>
    <property type="match status" value="1"/>
</dbReference>
<dbReference type="AlphaFoldDB" id="R9H5J2"/>
<proteinExistence type="predicted"/>
<dbReference type="Proteomes" id="UP000014207">
    <property type="component" value="Unassembled WGS sequence"/>
</dbReference>
<evidence type="ECO:0000313" key="2">
    <source>
        <dbReference type="EMBL" id="EOR99296.1"/>
    </source>
</evidence>
<evidence type="ECO:0000313" key="3">
    <source>
        <dbReference type="Proteomes" id="UP000014207"/>
    </source>
</evidence>
<keyword evidence="1" id="KW-1133">Transmembrane helix</keyword>
<reference evidence="2 3" key="1">
    <citation type="submission" date="2013-04" db="EMBL/GenBank/DDBJ databases">
        <title>The Genome Sequence of Bacteroides thetaiotaomicron dnLKV9.</title>
        <authorList>
            <consortium name="The Broad Institute Genomics Platform"/>
            <consortium name="The Broad Institute Genome Sequencing Center for Infectious Disease"/>
            <person name="Earl A."/>
            <person name="Xavier R."/>
            <person name="Kuhn K."/>
            <person name="Stappenbeck T."/>
            <person name="Walker B."/>
            <person name="Young S."/>
            <person name="Zeng Q."/>
            <person name="Gargeya S."/>
            <person name="Fitzgerald M."/>
            <person name="Haas B."/>
            <person name="Abouelleil A."/>
            <person name="Allen A.W."/>
            <person name="Alvarado L."/>
            <person name="Arachchi H.M."/>
            <person name="Berlin A.M."/>
            <person name="Chapman S.B."/>
            <person name="Gainer-Dewar J."/>
            <person name="Goldberg J."/>
            <person name="Griggs A."/>
            <person name="Gujja S."/>
            <person name="Hansen M."/>
            <person name="Howarth C."/>
            <person name="Imamovic A."/>
            <person name="Ireland A."/>
            <person name="Larimer J."/>
            <person name="McCowan C."/>
            <person name="Murphy C."/>
            <person name="Pearson M."/>
            <person name="Poon T.W."/>
            <person name="Priest M."/>
            <person name="Roberts A."/>
            <person name="Saif S."/>
            <person name="Shea T."/>
            <person name="Sisk P."/>
            <person name="Sykes S."/>
            <person name="Wortman J."/>
            <person name="Nusbaum C."/>
            <person name="Birren B."/>
        </authorList>
    </citation>
    <scope>NUCLEOTIDE SEQUENCE [LARGE SCALE GENOMIC DNA]</scope>
    <source>
        <strain evidence="3">dnLKV9</strain>
    </source>
</reference>
<dbReference type="RefSeq" id="WP_016268882.1">
    <property type="nucleotide sequence ID" value="NZ_KE159460.1"/>
</dbReference>
<accession>R9H5J2</accession>
<dbReference type="Pfam" id="PF05656">
    <property type="entry name" value="DUF805"/>
    <property type="match status" value="1"/>
</dbReference>
<keyword evidence="1" id="KW-0472">Membrane</keyword>
<feature type="transmembrane region" description="Helical" evidence="1">
    <location>
        <begin position="77"/>
        <end position="97"/>
    </location>
</feature>
<evidence type="ECO:0008006" key="4">
    <source>
        <dbReference type="Google" id="ProtNLM"/>
    </source>
</evidence>
<dbReference type="InterPro" id="IPR008523">
    <property type="entry name" value="DUF805"/>
</dbReference>
<dbReference type="HOGENOM" id="CLU_093674_4_1_10"/>
<comment type="caution">
    <text evidence="2">The sequence shown here is derived from an EMBL/GenBank/DDBJ whole genome shotgun (WGS) entry which is preliminary data.</text>
</comment>
<name>R9H5J2_BACT4</name>